<dbReference type="Pfam" id="PF01167">
    <property type="entry name" value="Tub"/>
    <property type="match status" value="1"/>
</dbReference>
<dbReference type="InterPro" id="IPR000007">
    <property type="entry name" value="Tubby_C"/>
</dbReference>
<evidence type="ECO:0008006" key="12">
    <source>
        <dbReference type="Google" id="ProtNLM"/>
    </source>
</evidence>
<dbReference type="SUPFAM" id="SSF54518">
    <property type="entry name" value="Tubby C-terminal domain-like"/>
    <property type="match status" value="1"/>
</dbReference>
<name>A0A9P0HUA3_NEZVI</name>
<protein>
    <recommendedName>
        <fullName evidence="12">Tubby-related protein 4</fullName>
    </recommendedName>
</protein>
<dbReference type="PANTHER" id="PTHR16517">
    <property type="entry name" value="TUBBY-RELATED"/>
    <property type="match status" value="1"/>
</dbReference>
<dbReference type="PANTHER" id="PTHR16517:SF2">
    <property type="entry name" value="TUBBY-RELATED PROTEIN 4"/>
    <property type="match status" value="1"/>
</dbReference>
<comment type="similarity">
    <text evidence="2">Belongs to the TUB family.</text>
</comment>
<dbReference type="AlphaFoldDB" id="A0A9P0HUA3"/>
<evidence type="ECO:0000256" key="2">
    <source>
        <dbReference type="ARBA" id="ARBA00007129"/>
    </source>
</evidence>
<keyword evidence="5" id="KW-0677">Repeat</keyword>
<dbReference type="InterPro" id="IPR015943">
    <property type="entry name" value="WD40/YVTN_repeat-like_dom_sf"/>
</dbReference>
<evidence type="ECO:0000256" key="7">
    <source>
        <dbReference type="SAM" id="MobiDB-lite"/>
    </source>
</evidence>
<accession>A0A9P0HUA3</accession>
<evidence type="ECO:0000256" key="5">
    <source>
        <dbReference type="ARBA" id="ARBA00022737"/>
    </source>
</evidence>
<keyword evidence="11" id="KW-1185">Reference proteome</keyword>
<dbReference type="SUPFAM" id="SSF82171">
    <property type="entry name" value="DPP6 N-terminal domain-like"/>
    <property type="match status" value="1"/>
</dbReference>
<comment type="subcellular location">
    <subcellularLocation>
        <location evidence="1">Cytoplasm</location>
    </subcellularLocation>
</comment>
<dbReference type="OrthoDB" id="8775810at2759"/>
<evidence type="ECO:0000256" key="3">
    <source>
        <dbReference type="ARBA" id="ARBA00022490"/>
    </source>
</evidence>
<evidence type="ECO:0000256" key="1">
    <source>
        <dbReference type="ARBA" id="ARBA00004496"/>
    </source>
</evidence>
<feature type="repeat" description="WD" evidence="6">
    <location>
        <begin position="81"/>
        <end position="112"/>
    </location>
</feature>
<dbReference type="InterPro" id="IPR025659">
    <property type="entry name" value="Tubby-like_C"/>
</dbReference>
<evidence type="ECO:0000259" key="9">
    <source>
        <dbReference type="Pfam" id="PF24797"/>
    </source>
</evidence>
<dbReference type="InterPro" id="IPR001680">
    <property type="entry name" value="WD40_rpt"/>
</dbReference>
<keyword evidence="3" id="KW-0963">Cytoplasm</keyword>
<feature type="domain" description="IFT121/TULP4 N-terminal" evidence="9">
    <location>
        <begin position="45"/>
        <end position="347"/>
    </location>
</feature>
<organism evidence="10 11">
    <name type="scientific">Nezara viridula</name>
    <name type="common">Southern green stink bug</name>
    <name type="synonym">Cimex viridulus</name>
    <dbReference type="NCBI Taxonomy" id="85310"/>
    <lineage>
        <taxon>Eukaryota</taxon>
        <taxon>Metazoa</taxon>
        <taxon>Ecdysozoa</taxon>
        <taxon>Arthropoda</taxon>
        <taxon>Hexapoda</taxon>
        <taxon>Insecta</taxon>
        <taxon>Pterygota</taxon>
        <taxon>Neoptera</taxon>
        <taxon>Paraneoptera</taxon>
        <taxon>Hemiptera</taxon>
        <taxon>Heteroptera</taxon>
        <taxon>Panheteroptera</taxon>
        <taxon>Pentatomomorpha</taxon>
        <taxon>Pentatomoidea</taxon>
        <taxon>Pentatomidae</taxon>
        <taxon>Pentatominae</taxon>
        <taxon>Nezara</taxon>
    </lineage>
</organism>
<keyword evidence="4 6" id="KW-0853">WD repeat</keyword>
<reference evidence="10" key="1">
    <citation type="submission" date="2022-01" db="EMBL/GenBank/DDBJ databases">
        <authorList>
            <person name="King R."/>
        </authorList>
    </citation>
    <scope>NUCLEOTIDE SEQUENCE</scope>
</reference>
<evidence type="ECO:0000256" key="4">
    <source>
        <dbReference type="ARBA" id="ARBA00022574"/>
    </source>
</evidence>
<dbReference type="Gene3D" id="3.20.90.10">
    <property type="entry name" value="Tubby Protein, Chain A"/>
    <property type="match status" value="1"/>
</dbReference>
<proteinExistence type="inferred from homology"/>
<sequence length="877" mass="97774">MHLHFEKNTNTKCDCTILSLSWMGKVPDELPEDQGWKLNRTNYYQEGWLATGNVRGIVGVTYTTSHCNKSLDYPPRTNYNLRGHRSEVILVKWNEPYQKLASCDSSGVIFVWIKYEGRWSIELINDRNTRVTHFSWSHDGRMALICYQDGFVLVGSVAGQRYWSSMLNLDCTINCGIWTPNDQLVYFGTSNGQLVVMDVHGAMMAQVEIANQVAVTAMAWSCEKFKMEETDDSNDSCLCAKYVLAVSLENGTIMLMKHYYDVSPISIQTGLCPISIEWSNSKQLLAVAGTVAHTEYTNIVKVYTDCGNLLYTAVIPNTTSAVTAMTWGHNDKRLFVATGCIVHMAWVSMRIASLQLLSSLQVYNRLQGGINQIPCLPLPLRIQHRLSKLFAHTIRCCVPEGSGLREFVSKSPKVRLHCTMLRHDEDISANCYTLFLEYLGGLVPLLKGKRTSKLKPEFVIFDPQVTDCQCVATGNMTLNAVCSGSEREDSECEDSYSSPRLSRKKNRYHPRKEVLYADTLPEESHLAEVTSNIWGTKFRIRGIASCLAVNLGQVTYKTSLLHLQPRQMTLLMAGDGPSEPGVSQVLSDDEDEGKGLEDGGAVAVAPLMTRCRAPTGYQAGNGSSTDNKMSRAEWFMTRSSFRDCECSPQETSTLHVGGLSNSEEGRRGVVRSCSVGYLDLVEGAGSNNRLVLVRQGRPAKLTHAGKSRSLDSSDIGKGIAGTGVTPHPPPSSSPASPAMAKKKRNPSSSPIRVRILNSPLLPRRLRPRRNDNDGYQDLESFQKAQLRNKIETTAKRKEFIMHNKAPMWNENSQVYQLDFGGRVTQESAKNFQVEFRGKQVMQFGRIDNNAYTLDFQYPFSAVQAFAVALANVTQRLK</sequence>
<dbReference type="Gene3D" id="2.130.10.10">
    <property type="entry name" value="YVTN repeat-like/Quinoprotein amine dehydrogenase"/>
    <property type="match status" value="2"/>
</dbReference>
<evidence type="ECO:0000256" key="6">
    <source>
        <dbReference type="PROSITE-ProRule" id="PRU00221"/>
    </source>
</evidence>
<gene>
    <name evidence="10" type="ORF">NEZAVI_LOCUS15475</name>
</gene>
<dbReference type="PROSITE" id="PS50082">
    <property type="entry name" value="WD_REPEATS_2"/>
    <property type="match status" value="1"/>
</dbReference>
<dbReference type="InterPro" id="IPR056159">
    <property type="entry name" value="Beta-prop_IFT121_TULP_N"/>
</dbReference>
<dbReference type="Proteomes" id="UP001152798">
    <property type="component" value="Chromosome 7"/>
</dbReference>
<evidence type="ECO:0000259" key="8">
    <source>
        <dbReference type="Pfam" id="PF01167"/>
    </source>
</evidence>
<dbReference type="GO" id="GO:0005737">
    <property type="term" value="C:cytoplasm"/>
    <property type="evidence" value="ECO:0007669"/>
    <property type="project" value="UniProtKB-SubCell"/>
</dbReference>
<evidence type="ECO:0000313" key="10">
    <source>
        <dbReference type="EMBL" id="CAH1407843.1"/>
    </source>
</evidence>
<feature type="domain" description="Tubby C-terminal" evidence="8">
    <location>
        <begin position="780"/>
        <end position="871"/>
    </location>
</feature>
<feature type="region of interest" description="Disordered" evidence="7">
    <location>
        <begin position="699"/>
        <end position="775"/>
    </location>
</feature>
<dbReference type="EMBL" id="OV725083">
    <property type="protein sequence ID" value="CAH1407843.1"/>
    <property type="molecule type" value="Genomic_DNA"/>
</dbReference>
<evidence type="ECO:0000313" key="11">
    <source>
        <dbReference type="Proteomes" id="UP001152798"/>
    </source>
</evidence>
<dbReference type="Pfam" id="PF24797">
    <property type="entry name" value="Beta-prop_WDR35_TULP_N"/>
    <property type="match status" value="1"/>
</dbReference>
<feature type="region of interest" description="Disordered" evidence="7">
    <location>
        <begin position="575"/>
        <end position="594"/>
    </location>
</feature>